<protein>
    <submittedName>
        <fullName evidence="1">Uncharacterized protein</fullName>
    </submittedName>
</protein>
<sequence length="189" mass="20574">MDYYLLGDGVLVEEFVRAPDHSTVGLRGAVWRGHWSASSGLALRADPESLARLTPTDRAGGESAYRRLGGGSLPDEAALRSLAGYEPFPTSAPLRLGPAEAPDGFRERRVYRVLFAKDLAMDPGPEHSRRIGDDLVSWTLRRVGGIAWGLDVTVLLATDADHAVGPLLRELTETVRRQGLVPLTTERFS</sequence>
<dbReference type="OrthoDB" id="3362760at2"/>
<dbReference type="Proteomes" id="UP000198362">
    <property type="component" value="Unassembled WGS sequence"/>
</dbReference>
<keyword evidence="2" id="KW-1185">Reference proteome</keyword>
<organism evidence="1 2">
    <name type="scientific">Asanoa hainanensis</name>
    <dbReference type="NCBI Taxonomy" id="560556"/>
    <lineage>
        <taxon>Bacteria</taxon>
        <taxon>Bacillati</taxon>
        <taxon>Actinomycetota</taxon>
        <taxon>Actinomycetes</taxon>
        <taxon>Micromonosporales</taxon>
        <taxon>Micromonosporaceae</taxon>
        <taxon>Asanoa</taxon>
    </lineage>
</organism>
<accession>A0A239M2R0</accession>
<proteinExistence type="predicted"/>
<gene>
    <name evidence="1" type="ORF">SAMN05421812_10574</name>
</gene>
<dbReference type="EMBL" id="FZPH01000005">
    <property type="protein sequence ID" value="SNT36976.1"/>
    <property type="molecule type" value="Genomic_DNA"/>
</dbReference>
<evidence type="ECO:0000313" key="1">
    <source>
        <dbReference type="EMBL" id="SNT36976.1"/>
    </source>
</evidence>
<name>A0A239M2R0_9ACTN</name>
<evidence type="ECO:0000313" key="2">
    <source>
        <dbReference type="Proteomes" id="UP000198362"/>
    </source>
</evidence>
<dbReference type="AlphaFoldDB" id="A0A239M2R0"/>
<dbReference type="RefSeq" id="WP_089248821.1">
    <property type="nucleotide sequence ID" value="NZ_FZPH01000005.1"/>
</dbReference>
<reference evidence="1 2" key="1">
    <citation type="submission" date="2017-06" db="EMBL/GenBank/DDBJ databases">
        <authorList>
            <person name="Kim H.J."/>
            <person name="Triplett B.A."/>
        </authorList>
    </citation>
    <scope>NUCLEOTIDE SEQUENCE [LARGE SCALE GENOMIC DNA]</scope>
    <source>
        <strain evidence="1 2">CGMCC 4.5593</strain>
    </source>
</reference>